<dbReference type="PATRIC" id="fig|1286171.3.peg.2090"/>
<dbReference type="Proteomes" id="UP000019591">
    <property type="component" value="Chromosome"/>
</dbReference>
<gene>
    <name evidence="1" type="ORF">EAL2_c21410</name>
</gene>
<protein>
    <submittedName>
        <fullName evidence="1">Uncharacterized protein</fullName>
    </submittedName>
</protein>
<dbReference type="KEGG" id="eac:EAL2_c21410"/>
<dbReference type="eggNOG" id="ENOG502ZH28">
    <property type="taxonomic scope" value="Bacteria"/>
</dbReference>
<evidence type="ECO:0000313" key="1">
    <source>
        <dbReference type="EMBL" id="AHM57422.1"/>
    </source>
</evidence>
<keyword evidence="2" id="KW-1185">Reference proteome</keyword>
<accession>W8TMI9</accession>
<reference evidence="1 2" key="1">
    <citation type="journal article" date="2014" name="Genome Announc.">
        <title>Complete Genome Sequence of Amino Acid-Utilizing Eubacterium acidaminophilum al-2 (DSM 3953).</title>
        <authorList>
            <person name="Poehlein A."/>
            <person name="Andreesen J.R."/>
            <person name="Daniel R."/>
        </authorList>
    </citation>
    <scope>NUCLEOTIDE SEQUENCE [LARGE SCALE GENOMIC DNA]</scope>
    <source>
        <strain evidence="1 2">DSM 3953</strain>
    </source>
</reference>
<evidence type="ECO:0000313" key="2">
    <source>
        <dbReference type="Proteomes" id="UP000019591"/>
    </source>
</evidence>
<proteinExistence type="predicted"/>
<sequence>MESVRLLKNTIILAAVAVAVFLFMPKESLSESVRVGASTESSGLLLDYISNSTEAAGKVESLELEAYIIGDC</sequence>
<dbReference type="STRING" id="1286171.EAL2_c21410"/>
<organism evidence="1 2">
    <name type="scientific">Peptoclostridium acidaminophilum DSM 3953</name>
    <dbReference type="NCBI Taxonomy" id="1286171"/>
    <lineage>
        <taxon>Bacteria</taxon>
        <taxon>Bacillati</taxon>
        <taxon>Bacillota</taxon>
        <taxon>Clostridia</taxon>
        <taxon>Peptostreptococcales</taxon>
        <taxon>Peptoclostridiaceae</taxon>
        <taxon>Peptoclostridium</taxon>
    </lineage>
</organism>
<dbReference type="HOGENOM" id="CLU_2716385_0_0_9"/>
<dbReference type="AlphaFoldDB" id="W8TMI9"/>
<dbReference type="EMBL" id="CP007452">
    <property type="protein sequence ID" value="AHM57422.1"/>
    <property type="molecule type" value="Genomic_DNA"/>
</dbReference>
<name>W8TMI9_PEPAC</name>